<accession>S3BEV1</accession>
<dbReference type="eggNOG" id="COG2860">
    <property type="taxonomic scope" value="Bacteria"/>
</dbReference>
<feature type="transmembrane region" description="Helical" evidence="8">
    <location>
        <begin position="15"/>
        <end position="33"/>
    </location>
</feature>
<dbReference type="PANTHER" id="PTHR30506:SF3">
    <property type="entry name" value="UPF0126 INNER MEMBRANE PROTEIN YADS-RELATED"/>
    <property type="match status" value="1"/>
</dbReference>
<dbReference type="HOGENOM" id="CLU_860321_0_0_4"/>
<proteinExistence type="inferred from homology"/>
<evidence type="ECO:0000259" key="9">
    <source>
        <dbReference type="Pfam" id="PF03458"/>
    </source>
</evidence>
<evidence type="ECO:0000256" key="5">
    <source>
        <dbReference type="ARBA" id="ARBA00022989"/>
    </source>
</evidence>
<feature type="transmembrane region" description="Helical" evidence="8">
    <location>
        <begin position="161"/>
        <end position="177"/>
    </location>
</feature>
<feature type="region of interest" description="Disordered" evidence="7">
    <location>
        <begin position="230"/>
        <end position="317"/>
    </location>
</feature>
<gene>
    <name evidence="10" type="ORF">HMPREF1476_01976</name>
</gene>
<comment type="similarity">
    <text evidence="2">Belongs to the UPF0126 family.</text>
</comment>
<evidence type="ECO:0000256" key="3">
    <source>
        <dbReference type="ARBA" id="ARBA00022475"/>
    </source>
</evidence>
<dbReference type="RefSeq" id="WP_016475058.1">
    <property type="nucleotide sequence ID" value="NZ_KE150481.1"/>
</dbReference>
<keyword evidence="11" id="KW-1185">Reference proteome</keyword>
<reference evidence="10 11" key="1">
    <citation type="submission" date="2013-04" db="EMBL/GenBank/DDBJ databases">
        <title>The Genome Sequence of Sutterella wadsworthensis HGA0223.</title>
        <authorList>
            <consortium name="The Broad Institute Genomics Platform"/>
            <person name="Earl A."/>
            <person name="Ward D."/>
            <person name="Feldgarden M."/>
            <person name="Gevers D."/>
            <person name="Schmidt T.M."/>
            <person name="Dover J."/>
            <person name="Dai D."/>
            <person name="Walker B."/>
            <person name="Young S."/>
            <person name="Zeng Q."/>
            <person name="Gargeya S."/>
            <person name="Fitzgerald M."/>
            <person name="Haas B."/>
            <person name="Abouelleil A."/>
            <person name="Allen A.W."/>
            <person name="Alvarado L."/>
            <person name="Arachchi H.M."/>
            <person name="Berlin A.M."/>
            <person name="Chapman S.B."/>
            <person name="Gainer-Dewar J."/>
            <person name="Goldberg J."/>
            <person name="Griggs A."/>
            <person name="Gujja S."/>
            <person name="Hansen M."/>
            <person name="Howarth C."/>
            <person name="Imamovic A."/>
            <person name="Ireland A."/>
            <person name="Larimer J."/>
            <person name="McCowan C."/>
            <person name="Murphy C."/>
            <person name="Pearson M."/>
            <person name="Poon T.W."/>
            <person name="Priest M."/>
            <person name="Roberts A."/>
            <person name="Saif S."/>
            <person name="Shea T."/>
            <person name="Sisk P."/>
            <person name="Sykes S."/>
            <person name="Wortman J."/>
            <person name="Nusbaum C."/>
            <person name="Birren B."/>
        </authorList>
    </citation>
    <scope>NUCLEOTIDE SEQUENCE [LARGE SCALE GENOMIC DNA]</scope>
    <source>
        <strain evidence="10 11">HGA0223</strain>
    </source>
</reference>
<dbReference type="PATRIC" id="fig|1203554.3.peg.2053"/>
<evidence type="ECO:0000256" key="6">
    <source>
        <dbReference type="ARBA" id="ARBA00023136"/>
    </source>
</evidence>
<keyword evidence="6 8" id="KW-0472">Membrane</keyword>
<feature type="transmembrane region" description="Helical" evidence="8">
    <location>
        <begin position="73"/>
        <end position="93"/>
    </location>
</feature>
<sequence>MMTPVINALTPSTEWVDTIAMLGFSFAGILAARGRGVDPVGVFILAFTSAFGGVTVRDMLLDIRPFYWVSHEAFTWLIICFTIFAPVIAARLSDRIARELFLWADAVGLGFFSASATVLAWESGIPPLSCTLVGVITGIVGGIFRDVLLNRLPAALSDRKPYGLAAFIGCWFGIVLLSDGVAAATVILVTAASIVLIRMFTLKVNWEIRYRSPLSRRIFPGNGPISLTRILRRSNTAPKPPRLLKTPKSSKSSKSEPAASAPQMPRIYKRANPANLPSAAPWRPIDAPLEDKTKPSAKSPSQNLNTPAEPDSPKHED</sequence>
<dbReference type="AlphaFoldDB" id="S3BEV1"/>
<dbReference type="EMBL" id="ATCF01000030">
    <property type="protein sequence ID" value="EPD97835.1"/>
    <property type="molecule type" value="Genomic_DNA"/>
</dbReference>
<dbReference type="STRING" id="1203554.HMPREF1476_01976"/>
<keyword evidence="3" id="KW-1003">Cell membrane</keyword>
<evidence type="ECO:0000256" key="2">
    <source>
        <dbReference type="ARBA" id="ARBA00008193"/>
    </source>
</evidence>
<feature type="domain" description="Glycine transporter" evidence="9">
    <location>
        <begin position="102"/>
        <end position="176"/>
    </location>
</feature>
<protein>
    <recommendedName>
        <fullName evidence="9">Glycine transporter domain-containing protein</fullName>
    </recommendedName>
</protein>
<dbReference type="Pfam" id="PF03458">
    <property type="entry name" value="Gly_transporter"/>
    <property type="match status" value="2"/>
</dbReference>
<dbReference type="PANTHER" id="PTHR30506">
    <property type="entry name" value="INNER MEMBRANE PROTEIN"/>
    <property type="match status" value="1"/>
</dbReference>
<feature type="compositionally biased region" description="Polar residues" evidence="7">
    <location>
        <begin position="296"/>
        <end position="306"/>
    </location>
</feature>
<dbReference type="GO" id="GO:0005886">
    <property type="term" value="C:plasma membrane"/>
    <property type="evidence" value="ECO:0007669"/>
    <property type="project" value="UniProtKB-SubCell"/>
</dbReference>
<evidence type="ECO:0000256" key="7">
    <source>
        <dbReference type="SAM" id="MobiDB-lite"/>
    </source>
</evidence>
<feature type="compositionally biased region" description="Low complexity" evidence="7">
    <location>
        <begin position="243"/>
        <end position="262"/>
    </location>
</feature>
<feature type="transmembrane region" description="Helical" evidence="8">
    <location>
        <begin position="100"/>
        <end position="119"/>
    </location>
</feature>
<evidence type="ECO:0000256" key="4">
    <source>
        <dbReference type="ARBA" id="ARBA00022692"/>
    </source>
</evidence>
<dbReference type="GeneID" id="64062652"/>
<evidence type="ECO:0000313" key="10">
    <source>
        <dbReference type="EMBL" id="EPD97835.1"/>
    </source>
</evidence>
<feature type="transmembrane region" description="Helical" evidence="8">
    <location>
        <begin position="183"/>
        <end position="201"/>
    </location>
</feature>
<evidence type="ECO:0000256" key="1">
    <source>
        <dbReference type="ARBA" id="ARBA00004651"/>
    </source>
</evidence>
<comment type="caution">
    <text evidence="10">The sequence shown here is derived from an EMBL/GenBank/DDBJ whole genome shotgun (WGS) entry which is preliminary data.</text>
</comment>
<dbReference type="InterPro" id="IPR005115">
    <property type="entry name" value="Gly_transporter"/>
</dbReference>
<keyword evidence="5 8" id="KW-1133">Transmembrane helix</keyword>
<name>S3BEV1_9BURK</name>
<comment type="subcellular location">
    <subcellularLocation>
        <location evidence="1">Cell membrane</location>
        <topology evidence="1">Multi-pass membrane protein</topology>
    </subcellularLocation>
</comment>
<keyword evidence="4 8" id="KW-0812">Transmembrane</keyword>
<feature type="transmembrane region" description="Helical" evidence="8">
    <location>
        <begin position="125"/>
        <end position="149"/>
    </location>
</feature>
<dbReference type="Proteomes" id="UP000014400">
    <property type="component" value="Unassembled WGS sequence"/>
</dbReference>
<evidence type="ECO:0000313" key="11">
    <source>
        <dbReference type="Proteomes" id="UP000014400"/>
    </source>
</evidence>
<feature type="domain" description="Glycine transporter" evidence="9">
    <location>
        <begin position="15"/>
        <end position="85"/>
    </location>
</feature>
<feature type="transmembrane region" description="Helical" evidence="8">
    <location>
        <begin position="40"/>
        <end position="61"/>
    </location>
</feature>
<organism evidence="10 11">
    <name type="scientific">Sutterella wadsworthensis HGA0223</name>
    <dbReference type="NCBI Taxonomy" id="1203554"/>
    <lineage>
        <taxon>Bacteria</taxon>
        <taxon>Pseudomonadati</taxon>
        <taxon>Pseudomonadota</taxon>
        <taxon>Betaproteobacteria</taxon>
        <taxon>Burkholderiales</taxon>
        <taxon>Sutterellaceae</taxon>
        <taxon>Sutterella</taxon>
    </lineage>
</organism>
<evidence type="ECO:0000256" key="8">
    <source>
        <dbReference type="SAM" id="Phobius"/>
    </source>
</evidence>